<dbReference type="PANTHER" id="PTHR32196:SF72">
    <property type="entry name" value="RIBOSE IMPORT PERMEASE PROTEIN RBSC"/>
    <property type="match status" value="1"/>
</dbReference>
<evidence type="ECO:0000256" key="4">
    <source>
        <dbReference type="ARBA" id="ARBA00022989"/>
    </source>
</evidence>
<evidence type="ECO:0000256" key="5">
    <source>
        <dbReference type="ARBA" id="ARBA00023136"/>
    </source>
</evidence>
<feature type="transmembrane region" description="Helical" evidence="6">
    <location>
        <begin position="113"/>
        <end position="135"/>
    </location>
</feature>
<sequence length="305" mass="30327">MTALRSGIRRTTLALPVVLFALLALAAPGFLAPQNLANIIGQITALLIVSLGQMLVALVAGIDLSVGSVMSLAGSLVATQADPLLGIGLALLLGLLVGVVNGLGVAVAGIHPLIMTLATATFLQGLAYLVLPIPGGEVPASLRSLVNGTLWGVPQPLLWCALCAGAVALLLHHTRLGLHLFAVGAQARSAQLNGVPVVAVTVSAYVACSLLAVVAGIYLAARVASGDPTMGASFGLESVTAVALGGVQLTGGVGSVLGVVTGALSLGLMTNGINLFGISPFLRGALTGVLLLAAVCAQRRKVVGL</sequence>
<dbReference type="EMBL" id="SSFD01000062">
    <property type="protein sequence ID" value="TXH89216.1"/>
    <property type="molecule type" value="Genomic_DNA"/>
</dbReference>
<keyword evidence="3 6" id="KW-0812">Transmembrane</keyword>
<name>A0A5C7T1S2_THASP</name>
<dbReference type="GO" id="GO:0022857">
    <property type="term" value="F:transmembrane transporter activity"/>
    <property type="evidence" value="ECO:0007669"/>
    <property type="project" value="InterPro"/>
</dbReference>
<protein>
    <submittedName>
        <fullName evidence="7">ABC transporter permease</fullName>
    </submittedName>
</protein>
<evidence type="ECO:0000256" key="2">
    <source>
        <dbReference type="ARBA" id="ARBA00022475"/>
    </source>
</evidence>
<dbReference type="Pfam" id="PF02653">
    <property type="entry name" value="BPD_transp_2"/>
    <property type="match status" value="1"/>
</dbReference>
<keyword evidence="2" id="KW-1003">Cell membrane</keyword>
<proteinExistence type="predicted"/>
<keyword evidence="4 6" id="KW-1133">Transmembrane helix</keyword>
<feature type="transmembrane region" description="Helical" evidence="6">
    <location>
        <begin position="242"/>
        <end position="269"/>
    </location>
</feature>
<dbReference type="CDD" id="cd06579">
    <property type="entry name" value="TM_PBP1_transp_AraH_like"/>
    <property type="match status" value="1"/>
</dbReference>
<reference evidence="7 8" key="1">
    <citation type="submission" date="2018-09" db="EMBL/GenBank/DDBJ databases">
        <title>Metagenome Assembled Genomes from an Advanced Water Purification Facility.</title>
        <authorList>
            <person name="Stamps B.W."/>
            <person name="Spear J.R."/>
        </authorList>
    </citation>
    <scope>NUCLEOTIDE SEQUENCE [LARGE SCALE GENOMIC DNA]</scope>
    <source>
        <strain evidence="7">Bin_27_1</strain>
    </source>
</reference>
<dbReference type="Proteomes" id="UP000321192">
    <property type="component" value="Unassembled WGS sequence"/>
</dbReference>
<feature type="transmembrane region" description="Helical" evidence="6">
    <location>
        <begin position="36"/>
        <end position="62"/>
    </location>
</feature>
<evidence type="ECO:0000256" key="1">
    <source>
        <dbReference type="ARBA" id="ARBA00004651"/>
    </source>
</evidence>
<evidence type="ECO:0000313" key="7">
    <source>
        <dbReference type="EMBL" id="TXH89216.1"/>
    </source>
</evidence>
<keyword evidence="5 6" id="KW-0472">Membrane</keyword>
<dbReference type="AlphaFoldDB" id="A0A5C7T1S2"/>
<accession>A0A5C7T1S2</accession>
<dbReference type="RefSeq" id="WP_276657221.1">
    <property type="nucleotide sequence ID" value="NZ_SSFD01000062.1"/>
</dbReference>
<dbReference type="PANTHER" id="PTHR32196">
    <property type="entry name" value="ABC TRANSPORTER PERMEASE PROTEIN YPHD-RELATED-RELATED"/>
    <property type="match status" value="1"/>
</dbReference>
<dbReference type="GO" id="GO:0005886">
    <property type="term" value="C:plasma membrane"/>
    <property type="evidence" value="ECO:0007669"/>
    <property type="project" value="UniProtKB-SubCell"/>
</dbReference>
<feature type="transmembrane region" description="Helical" evidence="6">
    <location>
        <begin position="83"/>
        <end position="107"/>
    </location>
</feature>
<evidence type="ECO:0000313" key="8">
    <source>
        <dbReference type="Proteomes" id="UP000321192"/>
    </source>
</evidence>
<comment type="subcellular location">
    <subcellularLocation>
        <location evidence="1">Cell membrane</location>
        <topology evidence="1">Multi-pass membrane protein</topology>
    </subcellularLocation>
</comment>
<gene>
    <name evidence="7" type="ORF">E6Q80_04635</name>
</gene>
<evidence type="ECO:0000256" key="6">
    <source>
        <dbReference type="SAM" id="Phobius"/>
    </source>
</evidence>
<feature type="transmembrane region" description="Helical" evidence="6">
    <location>
        <begin position="194"/>
        <end position="221"/>
    </location>
</feature>
<comment type="caution">
    <text evidence="7">The sequence shown here is derived from an EMBL/GenBank/DDBJ whole genome shotgun (WGS) entry which is preliminary data.</text>
</comment>
<dbReference type="InterPro" id="IPR001851">
    <property type="entry name" value="ABC_transp_permease"/>
</dbReference>
<feature type="transmembrane region" description="Helical" evidence="6">
    <location>
        <begin position="275"/>
        <end position="297"/>
    </location>
</feature>
<feature type="transmembrane region" description="Helical" evidence="6">
    <location>
        <begin position="156"/>
        <end position="174"/>
    </location>
</feature>
<organism evidence="7 8">
    <name type="scientific">Thauera aminoaromatica</name>
    <dbReference type="NCBI Taxonomy" id="164330"/>
    <lineage>
        <taxon>Bacteria</taxon>
        <taxon>Pseudomonadati</taxon>
        <taxon>Pseudomonadota</taxon>
        <taxon>Betaproteobacteria</taxon>
        <taxon>Rhodocyclales</taxon>
        <taxon>Zoogloeaceae</taxon>
        <taxon>Thauera</taxon>
    </lineage>
</organism>
<evidence type="ECO:0000256" key="3">
    <source>
        <dbReference type="ARBA" id="ARBA00022692"/>
    </source>
</evidence>